<dbReference type="SMART" id="SM00354">
    <property type="entry name" value="HTH_LACI"/>
    <property type="match status" value="1"/>
</dbReference>
<dbReference type="OrthoDB" id="9784962at2"/>
<dbReference type="GO" id="GO:0000976">
    <property type="term" value="F:transcription cis-regulatory region binding"/>
    <property type="evidence" value="ECO:0007669"/>
    <property type="project" value="TreeGrafter"/>
</dbReference>
<evidence type="ECO:0000259" key="4">
    <source>
        <dbReference type="PROSITE" id="PS50932"/>
    </source>
</evidence>
<dbReference type="InterPro" id="IPR046335">
    <property type="entry name" value="LacI/GalR-like_sensor"/>
</dbReference>
<proteinExistence type="predicted"/>
<dbReference type="Proteomes" id="UP000256304">
    <property type="component" value="Unassembled WGS sequence"/>
</dbReference>
<dbReference type="Gene3D" id="1.10.260.40">
    <property type="entry name" value="lambda repressor-like DNA-binding domains"/>
    <property type="match status" value="1"/>
</dbReference>
<gene>
    <name evidence="5" type="ORF">A8990_15221</name>
</gene>
<evidence type="ECO:0000256" key="2">
    <source>
        <dbReference type="ARBA" id="ARBA00023125"/>
    </source>
</evidence>
<dbReference type="InterPro" id="IPR000843">
    <property type="entry name" value="HTH_LacI"/>
</dbReference>
<sequence>MVSIYDIAKAAGMSAATVSRALADNPKISRASRERIHRIAEEMGYRPNLLARNFRQKSSSMIGLITDDVSDELSGMIAKGVEQALREHGFTMLVRNVHHDSEIEQEAIDYFGDMQMDGVILADSTLDALADVPKTKLPFVLINRYCSAEDPISIVCTDDFAGGYDATEYLIQLKHRKIAYINGPEDWYSSIRRLTGYTEALGKHEIGYRADYIKHGNWFEDSGYRLALELFRSDDPPTAVFAANDMMAIGVIDAARECGLRVPEDVSVMGYDDRTIAKYARPRLTTISLPMFEVGMMAGHALCEMIAKGQMPDGKSDRLLVRGKVIERDTTAPYKAEPTIASETAQDFNK</sequence>
<organism evidence="5 6">
    <name type="scientific">Paenibacillus taihuensis</name>
    <dbReference type="NCBI Taxonomy" id="1156355"/>
    <lineage>
        <taxon>Bacteria</taxon>
        <taxon>Bacillati</taxon>
        <taxon>Bacillota</taxon>
        <taxon>Bacilli</taxon>
        <taxon>Bacillales</taxon>
        <taxon>Paenibacillaceae</taxon>
        <taxon>Paenibacillus</taxon>
    </lineage>
</organism>
<keyword evidence="1" id="KW-0805">Transcription regulation</keyword>
<reference evidence="5 6" key="1">
    <citation type="submission" date="2018-08" db="EMBL/GenBank/DDBJ databases">
        <title>Genomic Encyclopedia of Type Strains, Phase III (KMG-III): the genomes of soil and plant-associated and newly described type strains.</title>
        <authorList>
            <person name="Whitman W."/>
        </authorList>
    </citation>
    <scope>NUCLEOTIDE SEQUENCE [LARGE SCALE GENOMIC DNA]</scope>
    <source>
        <strain evidence="5 6">CGMCC 1.10966</strain>
    </source>
</reference>
<feature type="domain" description="HTH lacI-type" evidence="4">
    <location>
        <begin position="2"/>
        <end position="56"/>
    </location>
</feature>
<dbReference type="RefSeq" id="WP_116192306.1">
    <property type="nucleotide sequence ID" value="NZ_QTTN01000052.1"/>
</dbReference>
<keyword evidence="2" id="KW-0238">DNA-binding</keyword>
<dbReference type="InterPro" id="IPR028082">
    <property type="entry name" value="Peripla_BP_I"/>
</dbReference>
<accession>A0A3D9Q988</accession>
<dbReference type="Gene3D" id="3.40.50.2300">
    <property type="match status" value="2"/>
</dbReference>
<evidence type="ECO:0000256" key="1">
    <source>
        <dbReference type="ARBA" id="ARBA00023015"/>
    </source>
</evidence>
<dbReference type="GO" id="GO:0003700">
    <property type="term" value="F:DNA-binding transcription factor activity"/>
    <property type="evidence" value="ECO:0007669"/>
    <property type="project" value="TreeGrafter"/>
</dbReference>
<dbReference type="PROSITE" id="PS50932">
    <property type="entry name" value="HTH_LACI_2"/>
    <property type="match status" value="1"/>
</dbReference>
<dbReference type="Pfam" id="PF13377">
    <property type="entry name" value="Peripla_BP_3"/>
    <property type="match status" value="1"/>
</dbReference>
<dbReference type="CDD" id="cd01392">
    <property type="entry name" value="HTH_LacI"/>
    <property type="match status" value="1"/>
</dbReference>
<name>A0A3D9Q988_9BACL</name>
<dbReference type="CDD" id="cd06288">
    <property type="entry name" value="PBP1_sucrose_transcription_regulator"/>
    <property type="match status" value="1"/>
</dbReference>
<dbReference type="SUPFAM" id="SSF53822">
    <property type="entry name" value="Periplasmic binding protein-like I"/>
    <property type="match status" value="1"/>
</dbReference>
<dbReference type="PANTHER" id="PTHR30146">
    <property type="entry name" value="LACI-RELATED TRANSCRIPTIONAL REPRESSOR"/>
    <property type="match status" value="1"/>
</dbReference>
<evidence type="ECO:0000313" key="6">
    <source>
        <dbReference type="Proteomes" id="UP000256304"/>
    </source>
</evidence>
<dbReference type="PANTHER" id="PTHR30146:SF109">
    <property type="entry name" value="HTH-TYPE TRANSCRIPTIONAL REGULATOR GALS"/>
    <property type="match status" value="1"/>
</dbReference>
<keyword evidence="3" id="KW-0804">Transcription</keyword>
<dbReference type="AlphaFoldDB" id="A0A3D9Q988"/>
<evidence type="ECO:0000313" key="5">
    <source>
        <dbReference type="EMBL" id="REE57576.1"/>
    </source>
</evidence>
<dbReference type="SUPFAM" id="SSF47413">
    <property type="entry name" value="lambda repressor-like DNA-binding domains"/>
    <property type="match status" value="1"/>
</dbReference>
<dbReference type="InterPro" id="IPR010982">
    <property type="entry name" value="Lambda_DNA-bd_dom_sf"/>
</dbReference>
<comment type="caution">
    <text evidence="5">The sequence shown here is derived from an EMBL/GenBank/DDBJ whole genome shotgun (WGS) entry which is preliminary data.</text>
</comment>
<dbReference type="Pfam" id="PF00356">
    <property type="entry name" value="LacI"/>
    <property type="match status" value="1"/>
</dbReference>
<evidence type="ECO:0000256" key="3">
    <source>
        <dbReference type="ARBA" id="ARBA00023163"/>
    </source>
</evidence>
<keyword evidence="6" id="KW-1185">Reference proteome</keyword>
<dbReference type="EMBL" id="QTTN01000052">
    <property type="protein sequence ID" value="REE57576.1"/>
    <property type="molecule type" value="Genomic_DNA"/>
</dbReference>
<protein>
    <submittedName>
        <fullName evidence="5">LacI family transcriptional regulator</fullName>
    </submittedName>
</protein>